<protein>
    <submittedName>
        <fullName evidence="1">Uncharacterized protein</fullName>
    </submittedName>
</protein>
<gene>
    <name evidence="1" type="ORF">EI981_15415</name>
</gene>
<evidence type="ECO:0000313" key="2">
    <source>
        <dbReference type="Proteomes" id="UP000270678"/>
    </source>
</evidence>
<reference evidence="2" key="1">
    <citation type="submission" date="2018-12" db="EMBL/GenBank/DDBJ databases">
        <title>Complete genome sequence of Paenibacillus sp. MBLB1234.</title>
        <authorList>
            <person name="Nam Y.-D."/>
            <person name="Kang J."/>
            <person name="Chung W.-H."/>
            <person name="Park Y.S."/>
        </authorList>
    </citation>
    <scope>NUCLEOTIDE SEQUENCE [LARGE SCALE GENOMIC DNA]</scope>
    <source>
        <strain evidence="2">MBLB1234</strain>
    </source>
</reference>
<dbReference type="AlphaFoldDB" id="A0A3S9UZF0"/>
<keyword evidence="2" id="KW-1185">Reference proteome</keyword>
<name>A0A3S9UZF0_9BACL</name>
<dbReference type="OrthoDB" id="9803145at2"/>
<dbReference type="Proteomes" id="UP000270678">
    <property type="component" value="Chromosome"/>
</dbReference>
<proteinExistence type="predicted"/>
<dbReference type="RefSeq" id="WP_126999585.1">
    <property type="nucleotide sequence ID" value="NZ_CP034346.1"/>
</dbReference>
<sequence length="90" mass="10211">MTEYMKMVEAALTDKQPLKLILKGWVEEGVGIVAVVYATTDSNHARNRFEELTSAANEDIYYMVYSVPFDTDLTQIGHYPSIAISKEDFE</sequence>
<organism evidence="1 2">
    <name type="scientific">Paenibacillus lutimineralis</name>
    <dbReference type="NCBI Taxonomy" id="2707005"/>
    <lineage>
        <taxon>Bacteria</taxon>
        <taxon>Bacillati</taxon>
        <taxon>Bacillota</taxon>
        <taxon>Bacilli</taxon>
        <taxon>Bacillales</taxon>
        <taxon>Paenibacillaceae</taxon>
        <taxon>Paenibacillus</taxon>
    </lineage>
</organism>
<dbReference type="EMBL" id="CP034346">
    <property type="protein sequence ID" value="AZS15693.1"/>
    <property type="molecule type" value="Genomic_DNA"/>
</dbReference>
<accession>A0A3S9UZF0</accession>
<evidence type="ECO:0000313" key="1">
    <source>
        <dbReference type="EMBL" id="AZS15693.1"/>
    </source>
</evidence>
<dbReference type="KEGG" id="plut:EI981_15415"/>